<keyword evidence="5 8" id="KW-0226">DNA condensation</keyword>
<feature type="domain" description="Condensin complex subunit 1 C-terminal" evidence="11">
    <location>
        <begin position="918"/>
        <end position="1073"/>
    </location>
</feature>
<organism evidence="12 13">
    <name type="scientific">Calidris pygmaea</name>
    <name type="common">Spoon-billed sandpiper</name>
    <dbReference type="NCBI Taxonomy" id="425635"/>
    <lineage>
        <taxon>Eukaryota</taxon>
        <taxon>Metazoa</taxon>
        <taxon>Chordata</taxon>
        <taxon>Craniata</taxon>
        <taxon>Vertebrata</taxon>
        <taxon>Euteleostomi</taxon>
        <taxon>Archelosauria</taxon>
        <taxon>Archosauria</taxon>
        <taxon>Dinosauria</taxon>
        <taxon>Saurischia</taxon>
        <taxon>Theropoda</taxon>
        <taxon>Coelurosauria</taxon>
        <taxon>Aves</taxon>
        <taxon>Neognathae</taxon>
        <taxon>Neoaves</taxon>
        <taxon>Charadriiformes</taxon>
        <taxon>Scolopacidae</taxon>
        <taxon>Calidris</taxon>
    </lineage>
</organism>
<dbReference type="FunFam" id="1.25.10.10:FF:000345">
    <property type="entry name" value="Condensin-2 complex subunit D3"/>
    <property type="match status" value="1"/>
</dbReference>
<dbReference type="GO" id="GO:0000796">
    <property type="term" value="C:condensin complex"/>
    <property type="evidence" value="ECO:0007669"/>
    <property type="project" value="UniProtKB-UniRule"/>
</dbReference>
<dbReference type="PANTHER" id="PTHR14222:SF1">
    <property type="entry name" value="CONDENSIN-2 COMPLEX SUBUNIT D3"/>
    <property type="match status" value="1"/>
</dbReference>
<evidence type="ECO:0000256" key="9">
    <source>
        <dbReference type="SAM" id="Coils"/>
    </source>
</evidence>
<feature type="region of interest" description="Disordered" evidence="10">
    <location>
        <begin position="155"/>
        <end position="188"/>
    </location>
</feature>
<dbReference type="GO" id="GO:0051301">
    <property type="term" value="P:cell division"/>
    <property type="evidence" value="ECO:0007669"/>
    <property type="project" value="UniProtKB-UniRule"/>
</dbReference>
<dbReference type="PANTHER" id="PTHR14222">
    <property type="entry name" value="CONDENSIN"/>
    <property type="match status" value="1"/>
</dbReference>
<name>A0A8C3JYZ1_9CHAR</name>
<dbReference type="GO" id="GO:0031981">
    <property type="term" value="C:nuclear lumen"/>
    <property type="evidence" value="ECO:0007669"/>
    <property type="project" value="UniProtKB-ARBA"/>
</dbReference>
<keyword evidence="4 8" id="KW-0498">Mitosis</keyword>
<dbReference type="InterPro" id="IPR011989">
    <property type="entry name" value="ARM-like"/>
</dbReference>
<dbReference type="GO" id="GO:0007076">
    <property type="term" value="P:mitotic chromosome condensation"/>
    <property type="evidence" value="ECO:0007669"/>
    <property type="project" value="UniProtKB-UniRule"/>
</dbReference>
<reference evidence="12" key="1">
    <citation type="submission" date="2025-08" db="UniProtKB">
        <authorList>
            <consortium name="Ensembl"/>
        </authorList>
    </citation>
    <scope>IDENTIFICATION</scope>
</reference>
<reference evidence="12" key="2">
    <citation type="submission" date="2025-09" db="UniProtKB">
        <authorList>
            <consortium name="Ensembl"/>
        </authorList>
    </citation>
    <scope>IDENTIFICATION</scope>
</reference>
<protein>
    <recommendedName>
        <fullName evidence="8">Condensin-2 complex subunit D3</fullName>
    </recommendedName>
</protein>
<evidence type="ECO:0000256" key="2">
    <source>
        <dbReference type="ARBA" id="ARBA00022618"/>
    </source>
</evidence>
<evidence type="ECO:0000259" key="11">
    <source>
        <dbReference type="Pfam" id="PF12717"/>
    </source>
</evidence>
<evidence type="ECO:0000256" key="6">
    <source>
        <dbReference type="ARBA" id="ARBA00023242"/>
    </source>
</evidence>
<keyword evidence="3" id="KW-0677">Repeat</keyword>
<evidence type="ECO:0000256" key="4">
    <source>
        <dbReference type="ARBA" id="ARBA00022776"/>
    </source>
</evidence>
<dbReference type="InterPro" id="IPR026971">
    <property type="entry name" value="CND1/NCAPD3"/>
</dbReference>
<evidence type="ECO:0000313" key="12">
    <source>
        <dbReference type="Ensembl" id="ENSCPGP00000015987.1"/>
    </source>
</evidence>
<dbReference type="FunFam" id="1.25.10.10:FF:000319">
    <property type="entry name" value="Condensin-2 complex subunit D3"/>
    <property type="match status" value="1"/>
</dbReference>
<proteinExistence type="predicted"/>
<dbReference type="GO" id="GO:0010032">
    <property type="term" value="P:meiotic chromosome condensation"/>
    <property type="evidence" value="ECO:0007669"/>
    <property type="project" value="TreeGrafter"/>
</dbReference>
<comment type="function">
    <text evidence="8">Regulatory subunit of the condensin-2 complex, a complex which establishes mitotic chromosome architecture and is involved in physical rigidity of the chromatid axis.</text>
</comment>
<dbReference type="InterPro" id="IPR016024">
    <property type="entry name" value="ARM-type_fold"/>
</dbReference>
<comment type="subunit">
    <text evidence="8">Component of the condensin-2 complex.</text>
</comment>
<comment type="subcellular location">
    <subcellularLocation>
        <location evidence="1 8">Nucleus</location>
    </subcellularLocation>
</comment>
<dbReference type="Proteomes" id="UP000694419">
    <property type="component" value="Unplaced"/>
</dbReference>
<evidence type="ECO:0000256" key="1">
    <source>
        <dbReference type="ARBA" id="ARBA00004123"/>
    </source>
</evidence>
<evidence type="ECO:0000256" key="7">
    <source>
        <dbReference type="ARBA" id="ARBA00023306"/>
    </source>
</evidence>
<keyword evidence="6 8" id="KW-0539">Nucleus</keyword>
<keyword evidence="2 8" id="KW-0132">Cell division</keyword>
<dbReference type="PIRSF" id="PIRSF036508">
    <property type="entry name" value="Condns_HCP-6"/>
    <property type="match status" value="1"/>
</dbReference>
<evidence type="ECO:0000256" key="3">
    <source>
        <dbReference type="ARBA" id="ARBA00022737"/>
    </source>
</evidence>
<keyword evidence="9" id="KW-0175">Coiled coil</keyword>
<evidence type="ECO:0000256" key="8">
    <source>
        <dbReference type="PIRNR" id="PIRNR036508"/>
    </source>
</evidence>
<dbReference type="InterPro" id="IPR032682">
    <property type="entry name" value="Cnd1_C"/>
</dbReference>
<dbReference type="InterPro" id="IPR012371">
    <property type="entry name" value="NCAPD3"/>
</dbReference>
<evidence type="ECO:0000256" key="5">
    <source>
        <dbReference type="ARBA" id="ARBA00023067"/>
    </source>
</evidence>
<sequence length="1247" mass="142329">MAAAELARALEQGWRLRDLGGVWVDAVWDLDFTETEPLDARIAEEITEEGLDVFTWLYQALWPFAGEDHENRENIWIFFAENNISHNALVAVLHHFVQAGQHKSASPQQRIYALHAAGLYFLLLEIPGSVANQLFHQVMFDKCLHTLTKSWPQKPDLMRKRKKTQAQSSGTNARRNRKKGKPSRTMEEMLEEEEEEDCENVYFSTDDLLQVRNSIFLLLKNFLRLLLKFSLKEKPQSNVVVIVAVSVSPMRYDDICLLFFWRRDVNKAKYIPQLAYHGLRLLCSPLHGTEDKVKRILNVILMLESGAGSRSAVLAITSAVIGARNQAIKFISSVVDELKEVVFPVLRILLQHICMKVPDKADYRTYAAQALVNLLNKLPSAEFADFIAWLYKYSRNTKTAYRVFALDVALALLDVPERNLDASLSLDHQNFLKHKFLVQVMVFGRCSDKASVVRSKALSSFAHCLEMKAAATLESIQDLLQSSAQWRWGNFFLSRFWTGKEIMAMLRLRAGDEKTNVRKSALQVFMNILKHKVIPCTAEDLSTLQDRCRDPAVSVRKQALQSITELLVSQHSNVLVQKAWLNGVVPVVMDAESSVQEKALDCLDQLLLQHIKHYNKFRSEDETQALAWDLLTLLTSESQELNRYLNKAFHMWSRQNKFTSTFINNVMSHVETEHAVPAWMLLAKVAGSSPKLDYSKVIESWDNVSRYLCNTSIDTTGHILCVIGHVAKHLPKSTCERLIGDIKCWLRDSQCPLEVISPAVEALQKLCRAYADMPEEAQELLNQVCGDLVSTCESYISNIVLKEDGAEQLQEDLLVRHLFVLGEAAQQCPAKVEKRIFLLIQSILASSANEDQLSSSPDGEETLASQPLSQFRGSAMPPVVRAHAFITLGKLCLQHEDLAKKCIAALARELEVSHDVAVRNNVVIVMCDLCIRYTSMVDRYVPNISLCLKDPDPFIRKQTLILLTNLLQLPDDKLFLFLLSRFAEFCLVHLLLKRNPGMFSQHFIECIFHFNSYEKHEKYNRFPQSVRAKNLFSLKGKVNKKKRMRIYRFLLDHFTDEQRFSITTKISHSILACFVDNVLPLDLEASELLSDTFEVLSCKEIKLSTMRSKPEEDIQPDEDEMAMANAVMQVAQKKLISQVQKKNFIENIIPIITSLKSLMEQKRIPALRDLMNYLREMMQDYRNEIKDFFAVDKQLAAELEYDMKKYEEQLAREKESDQEQVSAAQAEVGGAIKPVHVLSSVLKSVYV</sequence>
<evidence type="ECO:0000256" key="10">
    <source>
        <dbReference type="SAM" id="MobiDB-lite"/>
    </source>
</evidence>
<evidence type="ECO:0000313" key="13">
    <source>
        <dbReference type="Proteomes" id="UP000694419"/>
    </source>
</evidence>
<accession>A0A8C3JYZ1</accession>
<dbReference type="GO" id="GO:0000779">
    <property type="term" value="C:condensed chromosome, centromeric region"/>
    <property type="evidence" value="ECO:0007669"/>
    <property type="project" value="UniProtKB-UniRule"/>
</dbReference>
<feature type="coiled-coil region" evidence="9">
    <location>
        <begin position="1196"/>
        <end position="1227"/>
    </location>
</feature>
<dbReference type="Pfam" id="PF12717">
    <property type="entry name" value="Cnd1"/>
    <property type="match status" value="1"/>
</dbReference>
<dbReference type="GO" id="GO:0042393">
    <property type="term" value="F:histone binding"/>
    <property type="evidence" value="ECO:0007669"/>
    <property type="project" value="TreeGrafter"/>
</dbReference>
<dbReference type="SUPFAM" id="SSF48371">
    <property type="entry name" value="ARM repeat"/>
    <property type="match status" value="1"/>
</dbReference>
<dbReference type="Gene3D" id="1.25.10.10">
    <property type="entry name" value="Leucine-rich Repeat Variant"/>
    <property type="match status" value="2"/>
</dbReference>
<dbReference type="Ensembl" id="ENSCPGT00000017502.1">
    <property type="protein sequence ID" value="ENSCPGP00000015987.1"/>
    <property type="gene ID" value="ENSCPGG00000010981.1"/>
</dbReference>
<keyword evidence="13" id="KW-1185">Reference proteome</keyword>
<keyword evidence="7 8" id="KW-0131">Cell cycle</keyword>
<dbReference type="AlphaFoldDB" id="A0A8C3JYZ1"/>